<evidence type="ECO:0000313" key="3">
    <source>
        <dbReference type="Proteomes" id="UP000316213"/>
    </source>
</evidence>
<organism evidence="2 3">
    <name type="scientific">Neorhodopirellula pilleata</name>
    <dbReference type="NCBI Taxonomy" id="2714738"/>
    <lineage>
        <taxon>Bacteria</taxon>
        <taxon>Pseudomonadati</taxon>
        <taxon>Planctomycetota</taxon>
        <taxon>Planctomycetia</taxon>
        <taxon>Pirellulales</taxon>
        <taxon>Pirellulaceae</taxon>
        <taxon>Neorhodopirellula</taxon>
    </lineage>
</organism>
<keyword evidence="3" id="KW-1185">Reference proteome</keyword>
<evidence type="ECO:0000256" key="1">
    <source>
        <dbReference type="SAM" id="SignalP"/>
    </source>
</evidence>
<comment type="caution">
    <text evidence="2">The sequence shown here is derived from an EMBL/GenBank/DDBJ whole genome shotgun (WGS) entry which is preliminary data.</text>
</comment>
<dbReference type="PROSITE" id="PS51257">
    <property type="entry name" value="PROKAR_LIPOPROTEIN"/>
    <property type="match status" value="1"/>
</dbReference>
<evidence type="ECO:0000313" key="2">
    <source>
        <dbReference type="EMBL" id="TWU03798.1"/>
    </source>
</evidence>
<dbReference type="EMBL" id="SJPM01000001">
    <property type="protein sequence ID" value="TWU03798.1"/>
    <property type="molecule type" value="Genomic_DNA"/>
</dbReference>
<proteinExistence type="predicted"/>
<accession>A0A5C6AW06</accession>
<gene>
    <name evidence="2" type="ORF">Pla100_07280</name>
</gene>
<protein>
    <recommendedName>
        <fullName evidence="4">PDZ domain-containing protein</fullName>
    </recommendedName>
</protein>
<keyword evidence="1" id="KW-0732">Signal</keyword>
<name>A0A5C6AW06_9BACT</name>
<feature type="chain" id="PRO_5022923059" description="PDZ domain-containing protein" evidence="1">
    <location>
        <begin position="30"/>
        <end position="185"/>
    </location>
</feature>
<feature type="signal peptide" evidence="1">
    <location>
        <begin position="1"/>
        <end position="29"/>
    </location>
</feature>
<dbReference type="AlphaFoldDB" id="A0A5C6AW06"/>
<sequence precursor="true">MGLPSLRSMSPIRFAAAFTLLASALMMIAGCETATQEASVPTEAAVSSEYLLAERPAEVSSLSDAAESLGGETKPMTLIGKIDAGDFPAFEADSATFMLSELPADGHGADDPEHEDNCPFCKRRAANAPKAIVQIVDGEGNVIPTDARQLIGLNQGDKIIAVGEASFDEAVNAITVKCQKVHAIR</sequence>
<reference evidence="2 3" key="1">
    <citation type="submission" date="2019-02" db="EMBL/GenBank/DDBJ databases">
        <title>Deep-cultivation of Planctomycetes and their phenomic and genomic characterization uncovers novel biology.</title>
        <authorList>
            <person name="Wiegand S."/>
            <person name="Jogler M."/>
            <person name="Boedeker C."/>
            <person name="Pinto D."/>
            <person name="Vollmers J."/>
            <person name="Rivas-Marin E."/>
            <person name="Kohn T."/>
            <person name="Peeters S.H."/>
            <person name="Heuer A."/>
            <person name="Rast P."/>
            <person name="Oberbeckmann S."/>
            <person name="Bunk B."/>
            <person name="Jeske O."/>
            <person name="Meyerdierks A."/>
            <person name="Storesund J.E."/>
            <person name="Kallscheuer N."/>
            <person name="Luecker S."/>
            <person name="Lage O.M."/>
            <person name="Pohl T."/>
            <person name="Merkel B.J."/>
            <person name="Hornburger P."/>
            <person name="Mueller R.-W."/>
            <person name="Bruemmer F."/>
            <person name="Labrenz M."/>
            <person name="Spormann A.M."/>
            <person name="Op Den Camp H."/>
            <person name="Overmann J."/>
            <person name="Amann R."/>
            <person name="Jetten M.S.M."/>
            <person name="Mascher T."/>
            <person name="Medema M.H."/>
            <person name="Devos D.P."/>
            <person name="Kaster A.-K."/>
            <person name="Ovreas L."/>
            <person name="Rohde M."/>
            <person name="Galperin M.Y."/>
            <person name="Jogler C."/>
        </authorList>
    </citation>
    <scope>NUCLEOTIDE SEQUENCE [LARGE SCALE GENOMIC DNA]</scope>
    <source>
        <strain evidence="2 3">Pla100</strain>
    </source>
</reference>
<dbReference type="Proteomes" id="UP000316213">
    <property type="component" value="Unassembled WGS sequence"/>
</dbReference>
<evidence type="ECO:0008006" key="4">
    <source>
        <dbReference type="Google" id="ProtNLM"/>
    </source>
</evidence>